<name>A0ACC1T5J6_9APHY</name>
<reference evidence="1" key="1">
    <citation type="submission" date="2022-07" db="EMBL/GenBank/DDBJ databases">
        <title>Genome Sequence of Phlebia brevispora.</title>
        <authorList>
            <person name="Buettner E."/>
        </authorList>
    </citation>
    <scope>NUCLEOTIDE SEQUENCE</scope>
    <source>
        <strain evidence="1">MPL23</strain>
    </source>
</reference>
<sequence>MPTSHEWLTFMKWGDIYGGIMSVRVPVQRIIILNSPQAAVDLLEKRGAKYAYRPCLVVAGEMIGWDRALVLCRYSERLRIMRRMLAQFIGGRTQVAKFYDIINEETRRTLQRILRAPDELSEHIRKNAGAIILKIGYGYSVQDGRDPLVDIVDRSGQGFAASTPPGAFLADVVPISGWKRQVDQWTKDTTDTYDVPYEMVKAQIRQGTADTHNFVTTNFQYGQMSPANEDILKGVTASLYGGGADTTVSSVYSFFLAMVLYPDVQKRAQAEIDNVIGHDGLPTFEDRERLPYVSALCSEVLGWMPVAPLGAPHRLIEDDVYEGYHFSKGTLFVPNIWKFLHDPQTYHDPMAFKPERFLAENGRTPELDPRIYVFGFGRRICPGMHLAEVSVFVACSMALATLNITKAIVDGEEMTPSAESLTGTVSHPKPFKCTIKAKSAHAVELLYSEDH</sequence>
<gene>
    <name evidence="1" type="ORF">NM688_g3738</name>
</gene>
<dbReference type="EMBL" id="JANHOG010000566">
    <property type="protein sequence ID" value="KAJ3553206.1"/>
    <property type="molecule type" value="Genomic_DNA"/>
</dbReference>
<proteinExistence type="predicted"/>
<organism evidence="1 2">
    <name type="scientific">Phlebia brevispora</name>
    <dbReference type="NCBI Taxonomy" id="194682"/>
    <lineage>
        <taxon>Eukaryota</taxon>
        <taxon>Fungi</taxon>
        <taxon>Dikarya</taxon>
        <taxon>Basidiomycota</taxon>
        <taxon>Agaricomycotina</taxon>
        <taxon>Agaricomycetes</taxon>
        <taxon>Polyporales</taxon>
        <taxon>Meruliaceae</taxon>
        <taxon>Phlebia</taxon>
    </lineage>
</organism>
<evidence type="ECO:0000313" key="1">
    <source>
        <dbReference type="EMBL" id="KAJ3553206.1"/>
    </source>
</evidence>
<accession>A0ACC1T5J6</accession>
<evidence type="ECO:0000313" key="2">
    <source>
        <dbReference type="Proteomes" id="UP001148662"/>
    </source>
</evidence>
<keyword evidence="2" id="KW-1185">Reference proteome</keyword>
<dbReference type="Proteomes" id="UP001148662">
    <property type="component" value="Unassembled WGS sequence"/>
</dbReference>
<comment type="caution">
    <text evidence="1">The sequence shown here is derived from an EMBL/GenBank/DDBJ whole genome shotgun (WGS) entry which is preliminary data.</text>
</comment>
<protein>
    <submittedName>
        <fullName evidence="1">Uncharacterized protein</fullName>
    </submittedName>
</protein>